<dbReference type="PANTHER" id="PTHR20941:SF1">
    <property type="entry name" value="FOLIC ACID SYNTHESIS PROTEIN FOL1"/>
    <property type="match status" value="1"/>
</dbReference>
<dbReference type="EC" id="2.5.1.15" evidence="4"/>
<dbReference type="GO" id="GO:0046656">
    <property type="term" value="P:folic acid biosynthetic process"/>
    <property type="evidence" value="ECO:0007669"/>
    <property type="project" value="UniProtKB-KW"/>
</dbReference>
<dbReference type="RefSeq" id="WP_013445432.1">
    <property type="nucleotide sequence ID" value="NC_014734.1"/>
</dbReference>
<dbReference type="CDD" id="cd00739">
    <property type="entry name" value="DHPS"/>
    <property type="match status" value="1"/>
</dbReference>
<keyword evidence="6" id="KW-0479">Metal-binding</keyword>
<dbReference type="GO" id="GO:0004156">
    <property type="term" value="F:dihydropteroate synthase activity"/>
    <property type="evidence" value="ECO:0007669"/>
    <property type="project" value="UniProtKB-EC"/>
</dbReference>
<evidence type="ECO:0000256" key="6">
    <source>
        <dbReference type="ARBA" id="ARBA00022723"/>
    </source>
</evidence>
<comment type="pathway">
    <text evidence="3">Cofactor biosynthesis; tetrahydrofolate biosynthesis; 7,8-dihydrofolate from 2-amino-4-hydroxy-6-hydroxymethyl-7,8-dihydropteridine diphosphate and 4-aminobenzoate: step 1/2.</text>
</comment>
<dbReference type="Gene3D" id="3.20.20.20">
    <property type="entry name" value="Dihydropteroate synthase-like"/>
    <property type="match status" value="1"/>
</dbReference>
<dbReference type="GO" id="GO:0046654">
    <property type="term" value="P:tetrahydrofolate biosynthetic process"/>
    <property type="evidence" value="ECO:0007669"/>
    <property type="project" value="TreeGrafter"/>
</dbReference>
<evidence type="ECO:0000313" key="11">
    <source>
        <dbReference type="Proteomes" id="UP000008718"/>
    </source>
</evidence>
<dbReference type="PANTHER" id="PTHR20941">
    <property type="entry name" value="FOLATE SYNTHESIS PROTEINS"/>
    <property type="match status" value="1"/>
</dbReference>
<dbReference type="Proteomes" id="UP000008718">
    <property type="component" value="Chromosome"/>
</dbReference>
<dbReference type="eggNOG" id="COG0294">
    <property type="taxonomic scope" value="Bacteria"/>
</dbReference>
<evidence type="ECO:0000256" key="7">
    <source>
        <dbReference type="ARBA" id="ARBA00022842"/>
    </source>
</evidence>
<keyword evidence="11" id="KW-1185">Reference proteome</keyword>
<evidence type="ECO:0000259" key="9">
    <source>
        <dbReference type="PROSITE" id="PS50972"/>
    </source>
</evidence>
<evidence type="ECO:0000256" key="2">
    <source>
        <dbReference type="ARBA" id="ARBA00001946"/>
    </source>
</evidence>
<dbReference type="STRING" id="694427.Palpr_1924"/>
<dbReference type="Pfam" id="PF00809">
    <property type="entry name" value="Pterin_bind"/>
    <property type="match status" value="1"/>
</dbReference>
<dbReference type="InterPro" id="IPR000489">
    <property type="entry name" value="Pterin-binding_dom"/>
</dbReference>
<dbReference type="PROSITE" id="PS00793">
    <property type="entry name" value="DHPS_2"/>
    <property type="match status" value="1"/>
</dbReference>
<dbReference type="SUPFAM" id="SSF51717">
    <property type="entry name" value="Dihydropteroate synthetase-like"/>
    <property type="match status" value="1"/>
</dbReference>
<dbReference type="KEGG" id="ppn:Palpr_1924"/>
<evidence type="ECO:0000256" key="5">
    <source>
        <dbReference type="ARBA" id="ARBA00022679"/>
    </source>
</evidence>
<dbReference type="InterPro" id="IPR006390">
    <property type="entry name" value="DHP_synth_dom"/>
</dbReference>
<reference key="1">
    <citation type="submission" date="2010-11" db="EMBL/GenBank/DDBJ databases">
        <title>The complete genome of Paludibacter propionicigenes DSM 17365.</title>
        <authorList>
            <consortium name="US DOE Joint Genome Institute (JGI-PGF)"/>
            <person name="Lucas S."/>
            <person name="Copeland A."/>
            <person name="Lapidus A."/>
            <person name="Bruce D."/>
            <person name="Goodwin L."/>
            <person name="Pitluck S."/>
            <person name="Kyrpides N."/>
            <person name="Mavromatis K."/>
            <person name="Ivanova N."/>
            <person name="Munk A.C."/>
            <person name="Brettin T."/>
            <person name="Detter J.C."/>
            <person name="Han C."/>
            <person name="Tapia R."/>
            <person name="Land M."/>
            <person name="Hauser L."/>
            <person name="Markowitz V."/>
            <person name="Cheng J.-F."/>
            <person name="Hugenholtz P."/>
            <person name="Woyke T."/>
            <person name="Wu D."/>
            <person name="Gronow S."/>
            <person name="Wellnitz S."/>
            <person name="Brambilla E."/>
            <person name="Klenk H.-P."/>
            <person name="Eisen J.A."/>
        </authorList>
    </citation>
    <scope>NUCLEOTIDE SEQUENCE</scope>
    <source>
        <strain>WB4</strain>
    </source>
</reference>
<dbReference type="GO" id="GO:0046872">
    <property type="term" value="F:metal ion binding"/>
    <property type="evidence" value="ECO:0007669"/>
    <property type="project" value="UniProtKB-KW"/>
</dbReference>
<name>E4T5R9_PALPW</name>
<evidence type="ECO:0000313" key="10">
    <source>
        <dbReference type="EMBL" id="ADQ80063.1"/>
    </source>
</evidence>
<dbReference type="OrthoDB" id="9811744at2"/>
<accession>E4T5R9</accession>
<sequence>MSNFPLQINLNQQLVDLSVPVVMGIVNVTPDSFYKGSRFASDRSVLHAVESMVIDGAKIIDVGGYSTRPQAELISQEEEIRRLSEGLEAILKRFPDILISVDTFRSGVARHVVNNYRVAMINDVGGGTLDDLMFETIADLQVAYVLMHMRGNPQSMQSLTLYDDIASEVLHFLERKLAQLRLLGVKDVVVDPGFGFAKDLDQNYTLLSKLAYFKQLNVPVLAGLSRKSMLSKLLGIDASEALNATTAANMLALIGGASILRVHDVKEAVQAVEIYKKYIETK</sequence>
<dbReference type="PROSITE" id="PS50972">
    <property type="entry name" value="PTERIN_BINDING"/>
    <property type="match status" value="1"/>
</dbReference>
<comment type="cofactor">
    <cofactor evidence="2">
        <name>Mg(2+)</name>
        <dbReference type="ChEBI" id="CHEBI:18420"/>
    </cofactor>
</comment>
<dbReference type="NCBIfam" id="TIGR01496">
    <property type="entry name" value="DHPS"/>
    <property type="match status" value="1"/>
</dbReference>
<protein>
    <recommendedName>
        <fullName evidence="4">dihydropteroate synthase</fullName>
        <ecNumber evidence="4">2.5.1.15</ecNumber>
    </recommendedName>
</protein>
<dbReference type="AlphaFoldDB" id="E4T5R9"/>
<keyword evidence="5 10" id="KW-0808">Transferase</keyword>
<evidence type="ECO:0000256" key="4">
    <source>
        <dbReference type="ARBA" id="ARBA00012458"/>
    </source>
</evidence>
<evidence type="ECO:0000256" key="1">
    <source>
        <dbReference type="ARBA" id="ARBA00000012"/>
    </source>
</evidence>
<keyword evidence="8" id="KW-0289">Folate biosynthesis</keyword>
<proteinExistence type="predicted"/>
<comment type="catalytic activity">
    <reaction evidence="1">
        <text>(7,8-dihydropterin-6-yl)methyl diphosphate + 4-aminobenzoate = 7,8-dihydropteroate + diphosphate</text>
        <dbReference type="Rhea" id="RHEA:19949"/>
        <dbReference type="ChEBI" id="CHEBI:17836"/>
        <dbReference type="ChEBI" id="CHEBI:17839"/>
        <dbReference type="ChEBI" id="CHEBI:33019"/>
        <dbReference type="ChEBI" id="CHEBI:72950"/>
        <dbReference type="EC" id="2.5.1.15"/>
    </reaction>
</comment>
<dbReference type="GO" id="GO:0005829">
    <property type="term" value="C:cytosol"/>
    <property type="evidence" value="ECO:0007669"/>
    <property type="project" value="TreeGrafter"/>
</dbReference>
<evidence type="ECO:0000256" key="3">
    <source>
        <dbReference type="ARBA" id="ARBA00004763"/>
    </source>
</evidence>
<dbReference type="EMBL" id="CP002345">
    <property type="protein sequence ID" value="ADQ80063.1"/>
    <property type="molecule type" value="Genomic_DNA"/>
</dbReference>
<dbReference type="InterPro" id="IPR011005">
    <property type="entry name" value="Dihydropteroate_synth-like_sf"/>
</dbReference>
<reference evidence="10 11" key="2">
    <citation type="journal article" date="2011" name="Stand. Genomic Sci.">
        <title>Complete genome sequence of Paludibacter propionicigenes type strain (WB4).</title>
        <authorList>
            <person name="Gronow S."/>
            <person name="Munk C."/>
            <person name="Lapidus A."/>
            <person name="Nolan M."/>
            <person name="Lucas S."/>
            <person name="Hammon N."/>
            <person name="Deshpande S."/>
            <person name="Cheng J.F."/>
            <person name="Tapia R."/>
            <person name="Han C."/>
            <person name="Goodwin L."/>
            <person name="Pitluck S."/>
            <person name="Liolios K."/>
            <person name="Ivanova N."/>
            <person name="Mavromatis K."/>
            <person name="Mikhailova N."/>
            <person name="Pati A."/>
            <person name="Chen A."/>
            <person name="Palaniappan K."/>
            <person name="Land M."/>
            <person name="Hauser L."/>
            <person name="Chang Y.J."/>
            <person name="Jeffries C.D."/>
            <person name="Brambilla E."/>
            <person name="Rohde M."/>
            <person name="Goker M."/>
            <person name="Detter J.C."/>
            <person name="Woyke T."/>
            <person name="Bristow J."/>
            <person name="Eisen J.A."/>
            <person name="Markowitz V."/>
            <person name="Hugenholtz P."/>
            <person name="Kyrpides N.C."/>
            <person name="Klenk H.P."/>
        </authorList>
    </citation>
    <scope>NUCLEOTIDE SEQUENCE [LARGE SCALE GENOMIC DNA]</scope>
    <source>
        <strain evidence="11">DSM 17365 / JCM 13257 / WB4</strain>
    </source>
</reference>
<organism evidence="10 11">
    <name type="scientific">Paludibacter propionicigenes (strain DSM 17365 / JCM 13257 / WB4)</name>
    <dbReference type="NCBI Taxonomy" id="694427"/>
    <lineage>
        <taxon>Bacteria</taxon>
        <taxon>Pseudomonadati</taxon>
        <taxon>Bacteroidota</taxon>
        <taxon>Bacteroidia</taxon>
        <taxon>Bacteroidales</taxon>
        <taxon>Paludibacteraceae</taxon>
        <taxon>Paludibacter</taxon>
    </lineage>
</organism>
<evidence type="ECO:0000256" key="8">
    <source>
        <dbReference type="ARBA" id="ARBA00022909"/>
    </source>
</evidence>
<feature type="domain" description="Pterin-binding" evidence="9">
    <location>
        <begin position="20"/>
        <end position="273"/>
    </location>
</feature>
<keyword evidence="7" id="KW-0460">Magnesium</keyword>
<dbReference type="HOGENOM" id="CLU_008023_0_2_10"/>
<gene>
    <name evidence="10" type="ordered locus">Palpr_1924</name>
</gene>
<dbReference type="InterPro" id="IPR045031">
    <property type="entry name" value="DHP_synth-like"/>
</dbReference>